<feature type="region of interest" description="Disordered" evidence="2">
    <location>
        <begin position="656"/>
        <end position="705"/>
    </location>
</feature>
<feature type="region of interest" description="Disordered" evidence="2">
    <location>
        <begin position="339"/>
        <end position="378"/>
    </location>
</feature>
<dbReference type="SUPFAM" id="SSF49265">
    <property type="entry name" value="Fibronectin type III"/>
    <property type="match status" value="1"/>
</dbReference>
<name>A0A923S7U8_9FIRM</name>
<evidence type="ECO:0000256" key="2">
    <source>
        <dbReference type="SAM" id="MobiDB-lite"/>
    </source>
</evidence>
<evidence type="ECO:0000313" key="4">
    <source>
        <dbReference type="EMBL" id="MBC5770543.1"/>
    </source>
</evidence>
<reference evidence="4" key="1">
    <citation type="submission" date="2020-08" db="EMBL/GenBank/DDBJ databases">
        <title>Genome public.</title>
        <authorList>
            <person name="Liu C."/>
            <person name="Sun Q."/>
        </authorList>
    </citation>
    <scope>NUCLEOTIDE SEQUENCE</scope>
    <source>
        <strain evidence="4">BX15</strain>
    </source>
</reference>
<dbReference type="InterPro" id="IPR044060">
    <property type="entry name" value="Bacterial_rp_domain"/>
</dbReference>
<sequence>MKTSKVIEVKVTDPAETPYILLAFDESVSEEDIKQALIVTKKDETNRIDINWVGEDGQINSTYEINAGTDLIENVDGNKYRVVLLRLKSGGTYEVNTDSLTLVREKSKGVTVTPFEKLDLSLHSGEVTGQVEYAEMNTEYTLRTYLAEKEGGADYLIDEQIVTDSNFISVTVSPSGTRAPTGEYYVTSFLMTEKSVEVTENGASKTVNALAAIDSWQSDTTVDYTNSNQPAAPANVTLTFVGNEVMKAAWDKVDDADGYRVTVYQKDGNEWKDTGFGYDLKKSKDGQLDNSINMALTVGGNAVKASGENSAVSVPAENLEADKDYRIGVSAYREVPYFTESTGAGSTESTETGSMEGEETSAAEGTEGSTAGSGGTGTQKALTAKYYSKETQSADDGVFLPEYKELKISFKVGDKECDKDNGVFHAYVGENPGTLTVNCDADSITITRMDDEDSPTTLTSSNSYDIPDFTGSLMLRVEGKQNKDVTSVFLLVSRDETPPVLTLSDPVFFADRDTGEYAVTGTADAGSEIIYGKTSQSAAQSVTAGSDGRFTVSGVLRGADNTGVLFLSAKDSVGNESTQQMAMITRQTRYAVTVNGSYADVSGAGSYAAGSVVTVRAGSRSGYTFNGWTSGSNVVFDDPNAEETIFTMPDGSVTVTANWSRDGGSPSSGRDDSDPRYAVGIPDKTENGSVSVSPKNASQGDRVTVTAEPDEGYELDSLKVLDKNGKELELTDKGDGRFTFIMPAGRVEVKAAFTEEAKISPFRDVPTDAYYYEAVKWAQKKGITGGIGDGLFGPNQPCTRAQIVTFLWRAAGAPVVNYAMDLTDVPSDAYYAEAVRWALSQGITTGTADGRFAPDATCTRAQGMTFLFRASKASADGAPAFSDVAADAYYAEAVKWATDNGITNGTTSSTFSPGSGCTRAQIVTFLWRLYAEK</sequence>
<feature type="compositionally biased region" description="Low complexity" evidence="2">
    <location>
        <begin position="339"/>
        <end position="355"/>
    </location>
</feature>
<proteinExistence type="predicted"/>
<dbReference type="NCBIfam" id="TIGR02543">
    <property type="entry name" value="List_Bact_rpt"/>
    <property type="match status" value="1"/>
</dbReference>
<dbReference type="InterPro" id="IPR001119">
    <property type="entry name" value="SLH_dom"/>
</dbReference>
<feature type="domain" description="SLH" evidence="3">
    <location>
        <begin position="877"/>
        <end position="933"/>
    </location>
</feature>
<dbReference type="EMBL" id="JACOQI010000008">
    <property type="protein sequence ID" value="MBC5770543.1"/>
    <property type="molecule type" value="Genomic_DNA"/>
</dbReference>
<dbReference type="InterPro" id="IPR013378">
    <property type="entry name" value="InlB-like_B-rpt"/>
</dbReference>
<feature type="compositionally biased region" description="Polar residues" evidence="2">
    <location>
        <begin position="687"/>
        <end position="701"/>
    </location>
</feature>
<feature type="domain" description="SLH" evidence="3">
    <location>
        <begin position="822"/>
        <end position="876"/>
    </location>
</feature>
<accession>A0A923S7U8</accession>
<organism evidence="4 5">
    <name type="scientific">Dysosmobacter segnis</name>
    <dbReference type="NCBI Taxonomy" id="2763042"/>
    <lineage>
        <taxon>Bacteria</taxon>
        <taxon>Bacillati</taxon>
        <taxon>Bacillota</taxon>
        <taxon>Clostridia</taxon>
        <taxon>Eubacteriales</taxon>
        <taxon>Oscillospiraceae</taxon>
        <taxon>Dysosmobacter</taxon>
    </lineage>
</organism>
<keyword evidence="1" id="KW-0677">Repeat</keyword>
<dbReference type="RefSeq" id="WP_187014796.1">
    <property type="nucleotide sequence ID" value="NZ_JACOQI010000008.1"/>
</dbReference>
<evidence type="ECO:0000256" key="1">
    <source>
        <dbReference type="ARBA" id="ARBA00022737"/>
    </source>
</evidence>
<dbReference type="PROSITE" id="PS51272">
    <property type="entry name" value="SLH"/>
    <property type="match status" value="3"/>
</dbReference>
<evidence type="ECO:0000259" key="3">
    <source>
        <dbReference type="PROSITE" id="PS51272"/>
    </source>
</evidence>
<feature type="domain" description="SLH" evidence="3">
    <location>
        <begin position="758"/>
        <end position="821"/>
    </location>
</feature>
<dbReference type="AlphaFoldDB" id="A0A923S7U8"/>
<dbReference type="Pfam" id="PF00395">
    <property type="entry name" value="SLH"/>
    <property type="match status" value="3"/>
</dbReference>
<gene>
    <name evidence="4" type="ORF">H8Z83_09450</name>
</gene>
<dbReference type="Gene3D" id="2.60.40.10">
    <property type="entry name" value="Immunoglobulins"/>
    <property type="match status" value="1"/>
</dbReference>
<protein>
    <submittedName>
        <fullName evidence="4">S-layer homology domain-containing protein</fullName>
    </submittedName>
</protein>
<evidence type="ECO:0000313" key="5">
    <source>
        <dbReference type="Proteomes" id="UP000620327"/>
    </source>
</evidence>
<dbReference type="InterPro" id="IPR036116">
    <property type="entry name" value="FN3_sf"/>
</dbReference>
<comment type="caution">
    <text evidence="4">The sequence shown here is derived from an EMBL/GenBank/DDBJ whole genome shotgun (WGS) entry which is preliminary data.</text>
</comment>
<dbReference type="Pfam" id="PF18998">
    <property type="entry name" value="Flg_new_2"/>
    <property type="match status" value="2"/>
</dbReference>
<keyword evidence="5" id="KW-1185">Reference proteome</keyword>
<dbReference type="InterPro" id="IPR013783">
    <property type="entry name" value="Ig-like_fold"/>
</dbReference>
<dbReference type="Proteomes" id="UP000620327">
    <property type="component" value="Unassembled WGS sequence"/>
</dbReference>